<feature type="region of interest" description="Disordered" evidence="1">
    <location>
        <begin position="1"/>
        <end position="26"/>
    </location>
</feature>
<comment type="caution">
    <text evidence="2">The sequence shown here is derived from an EMBL/GenBank/DDBJ whole genome shotgun (WGS) entry which is preliminary data.</text>
</comment>
<sequence length="106" mass="12094">MSIPASKPRKGMSDIKTLSGSENKDHPAYRTYLKLGTLEMQRLRKQKERDAAVTLIAQIDESLAQINNEISTLNKNVKKACQPYTNTRQDKKVPLSSLQQGFRLRY</sequence>
<gene>
    <name evidence="2" type="ORF">ORQ98_27315</name>
</gene>
<organism evidence="2 3">
    <name type="scientific">Spartinivicinus poritis</name>
    <dbReference type="NCBI Taxonomy" id="2994640"/>
    <lineage>
        <taxon>Bacteria</taxon>
        <taxon>Pseudomonadati</taxon>
        <taxon>Pseudomonadota</taxon>
        <taxon>Gammaproteobacteria</taxon>
        <taxon>Oceanospirillales</taxon>
        <taxon>Zooshikellaceae</taxon>
        <taxon>Spartinivicinus</taxon>
    </lineage>
</organism>
<name>A0ABT5UH09_9GAMM</name>
<evidence type="ECO:0000313" key="2">
    <source>
        <dbReference type="EMBL" id="MDE1465678.1"/>
    </source>
</evidence>
<evidence type="ECO:0000256" key="1">
    <source>
        <dbReference type="SAM" id="MobiDB-lite"/>
    </source>
</evidence>
<accession>A0ABT5UH09</accession>
<protein>
    <submittedName>
        <fullName evidence="2">Uncharacterized protein</fullName>
    </submittedName>
</protein>
<reference evidence="2 3" key="1">
    <citation type="submission" date="2022-11" db="EMBL/GenBank/DDBJ databases">
        <title>Spartinivicinus poritis sp. nov., isolated from scleractinian coral Porites lutea.</title>
        <authorList>
            <person name="Zhang G."/>
            <person name="Cai L."/>
            <person name="Wei Q."/>
        </authorList>
    </citation>
    <scope>NUCLEOTIDE SEQUENCE [LARGE SCALE GENOMIC DNA]</scope>
    <source>
        <strain evidence="2 3">A2-2</strain>
    </source>
</reference>
<dbReference type="Proteomes" id="UP001528823">
    <property type="component" value="Unassembled WGS sequence"/>
</dbReference>
<keyword evidence="3" id="KW-1185">Reference proteome</keyword>
<proteinExistence type="predicted"/>
<evidence type="ECO:0000313" key="3">
    <source>
        <dbReference type="Proteomes" id="UP001528823"/>
    </source>
</evidence>
<dbReference type="RefSeq" id="WP_274691982.1">
    <property type="nucleotide sequence ID" value="NZ_JAPMOU010000077.1"/>
</dbReference>
<dbReference type="EMBL" id="JAPMOU010000077">
    <property type="protein sequence ID" value="MDE1465678.1"/>
    <property type="molecule type" value="Genomic_DNA"/>
</dbReference>